<keyword evidence="5" id="KW-0874">Quinone</keyword>
<dbReference type="PIRSF" id="PIRSF000178">
    <property type="entry name" value="SDH_cyt_b560"/>
    <property type="match status" value="1"/>
</dbReference>
<dbReference type="FunFam" id="1.20.1300.10:FF:000008">
    <property type="entry name" value="Succinate dehydrogenase cytochrome b560 subunit"/>
    <property type="match status" value="1"/>
</dbReference>
<dbReference type="OMA" id="LTWMLSG"/>
<comment type="subcellular location">
    <subcellularLocation>
        <location evidence="1">Mitochondrion inner membrane</location>
        <topology evidence="1">Multi-pass membrane protein</topology>
    </subcellularLocation>
</comment>
<evidence type="ECO:0000256" key="3">
    <source>
        <dbReference type="ARBA" id="ARBA00022617"/>
    </source>
</evidence>
<keyword evidence="6 13" id="KW-0479">Metal-binding</keyword>
<dbReference type="PROSITE" id="PS01000">
    <property type="entry name" value="SDH_CYT_1"/>
    <property type="match status" value="1"/>
</dbReference>
<dbReference type="HOGENOM" id="CLU_094691_0_0_1"/>
<organism evidence="15 16">
    <name type="scientific">Eremothecium gossypii (strain ATCC 10895 / CBS 109.51 / FGSC 9923 / NRRL Y-1056)</name>
    <name type="common">Yeast</name>
    <name type="synonym">Ashbya gossypii</name>
    <dbReference type="NCBI Taxonomy" id="284811"/>
    <lineage>
        <taxon>Eukaryota</taxon>
        <taxon>Fungi</taxon>
        <taxon>Dikarya</taxon>
        <taxon>Ascomycota</taxon>
        <taxon>Saccharomycotina</taxon>
        <taxon>Saccharomycetes</taxon>
        <taxon>Saccharomycetales</taxon>
        <taxon>Saccharomycetaceae</taxon>
        <taxon>Eremothecium</taxon>
    </lineage>
</organism>
<dbReference type="PROSITE" id="PS01001">
    <property type="entry name" value="SDH_CYT_2"/>
    <property type="match status" value="1"/>
</dbReference>
<keyword evidence="8" id="KW-0809">Transit peptide</keyword>
<dbReference type="SUPFAM" id="SSF81343">
    <property type="entry name" value="Fumarate reductase respiratory complex transmembrane subunits"/>
    <property type="match status" value="1"/>
</dbReference>
<dbReference type="CDD" id="cd03499">
    <property type="entry name" value="SQR_TypeC_SdhC"/>
    <property type="match status" value="1"/>
</dbReference>
<name>Q753W5_EREGS</name>
<dbReference type="eggNOG" id="KOG0449">
    <property type="taxonomic scope" value="Eukaryota"/>
</dbReference>
<feature type="binding site" description="axial binding residue" evidence="13">
    <location>
        <position position="124"/>
    </location>
    <ligand>
        <name>heme</name>
        <dbReference type="ChEBI" id="CHEBI:30413"/>
        <note>ligand shared with second transmembrane subunit</note>
    </ligand>
    <ligandPart>
        <name>Fe</name>
        <dbReference type="ChEBI" id="CHEBI:18248"/>
    </ligandPart>
</feature>
<dbReference type="GeneID" id="4622015"/>
<dbReference type="STRING" id="284811.Q753W5"/>
<evidence type="ECO:0000256" key="1">
    <source>
        <dbReference type="ARBA" id="ARBA00004448"/>
    </source>
</evidence>
<keyword evidence="16" id="KW-1185">Reference proteome</keyword>
<reference evidence="15 16" key="1">
    <citation type="journal article" date="2004" name="Science">
        <title>The Ashbya gossypii genome as a tool for mapping the ancient Saccharomyces cerevisiae genome.</title>
        <authorList>
            <person name="Dietrich F.S."/>
            <person name="Voegeli S."/>
            <person name="Brachat S."/>
            <person name="Lerch A."/>
            <person name="Gates K."/>
            <person name="Steiner S."/>
            <person name="Mohr C."/>
            <person name="Pohlmann R."/>
            <person name="Luedi P."/>
            <person name="Choi S."/>
            <person name="Wing R.A."/>
            <person name="Flavier A."/>
            <person name="Gaffney T.D."/>
            <person name="Philippsen P."/>
        </authorList>
    </citation>
    <scope>NUCLEOTIDE SEQUENCE [LARGE SCALE GENOMIC DNA]</scope>
    <source>
        <strain evidence="16">ATCC 10895 / CBS 109.51 / FGSC 9923 / NRRL Y-1056</strain>
    </source>
</reference>
<evidence type="ECO:0000256" key="10">
    <source>
        <dbReference type="ARBA" id="ARBA00023004"/>
    </source>
</evidence>
<dbReference type="KEGG" id="ago:AGOS_AFR207C"/>
<reference evidence="16" key="2">
    <citation type="journal article" date="2013" name="G3 (Bethesda)">
        <title>Genomes of Ashbya fungi isolated from insects reveal four mating-type loci, numerous translocations, lack of transposons, and distinct gene duplications.</title>
        <authorList>
            <person name="Dietrich F.S."/>
            <person name="Voegeli S."/>
            <person name="Kuo S."/>
            <person name="Philippsen P."/>
        </authorList>
    </citation>
    <scope>GENOME REANNOTATION</scope>
    <source>
        <strain evidence="16">ATCC 10895 / CBS 109.51 / FGSC 9923 / NRRL Y-1056</strain>
    </source>
</reference>
<dbReference type="GO" id="GO:0006121">
    <property type="term" value="P:mitochondrial electron transport, succinate to ubiquinone"/>
    <property type="evidence" value="ECO:0000318"/>
    <property type="project" value="GO_Central"/>
</dbReference>
<feature type="transmembrane region" description="Helical" evidence="14">
    <location>
        <begin position="111"/>
        <end position="133"/>
    </location>
</feature>
<evidence type="ECO:0000256" key="8">
    <source>
        <dbReference type="ARBA" id="ARBA00022946"/>
    </source>
</evidence>
<dbReference type="AlphaFoldDB" id="Q753W5"/>
<accession>Q753W5</accession>
<evidence type="ECO:0000256" key="11">
    <source>
        <dbReference type="ARBA" id="ARBA00023128"/>
    </source>
</evidence>
<dbReference type="Gene3D" id="1.20.1300.10">
    <property type="entry name" value="Fumarate reductase/succinate dehydrogenase, transmembrane subunit"/>
    <property type="match status" value="1"/>
</dbReference>
<dbReference type="InterPro" id="IPR000701">
    <property type="entry name" value="SuccDH_FuR_B_TM-su"/>
</dbReference>
<dbReference type="InterPro" id="IPR034804">
    <property type="entry name" value="SQR/QFR_C/D"/>
</dbReference>
<keyword evidence="9 14" id="KW-1133">Transmembrane helix</keyword>
<dbReference type="PANTHER" id="PTHR10978">
    <property type="entry name" value="SUCCINATE DEHYDROGENASE CYTOCHROME B560 SUBUNIT"/>
    <property type="match status" value="1"/>
</dbReference>
<dbReference type="GO" id="GO:0046872">
    <property type="term" value="F:metal ion binding"/>
    <property type="evidence" value="ECO:0007669"/>
    <property type="project" value="UniProtKB-KW"/>
</dbReference>
<keyword evidence="10 13" id="KW-0408">Iron</keyword>
<evidence type="ECO:0000256" key="14">
    <source>
        <dbReference type="SAM" id="Phobius"/>
    </source>
</evidence>
<keyword evidence="12 14" id="KW-0472">Membrane</keyword>
<evidence type="ECO:0000313" key="16">
    <source>
        <dbReference type="Proteomes" id="UP000000591"/>
    </source>
</evidence>
<proteinExistence type="inferred from homology"/>
<dbReference type="GO" id="GO:0045273">
    <property type="term" value="C:respiratory chain complex II (succinate dehydrogenase)"/>
    <property type="evidence" value="ECO:0000318"/>
    <property type="project" value="GO_Central"/>
</dbReference>
<evidence type="ECO:0000256" key="4">
    <source>
        <dbReference type="ARBA" id="ARBA00022692"/>
    </source>
</evidence>
<evidence type="ECO:0000313" key="15">
    <source>
        <dbReference type="EMBL" id="AAS53578.1"/>
    </source>
</evidence>
<evidence type="ECO:0000256" key="7">
    <source>
        <dbReference type="ARBA" id="ARBA00022792"/>
    </source>
</evidence>
<comment type="cofactor">
    <cofactor evidence="13">
        <name>heme</name>
        <dbReference type="ChEBI" id="CHEBI:30413"/>
    </cofactor>
    <text evidence="13">The heme is bound between the two transmembrane subunits.</text>
</comment>
<keyword evidence="7" id="KW-0999">Mitochondrion inner membrane</keyword>
<evidence type="ECO:0000256" key="6">
    <source>
        <dbReference type="ARBA" id="ARBA00022723"/>
    </source>
</evidence>
<evidence type="ECO:0000256" key="12">
    <source>
        <dbReference type="ARBA" id="ARBA00023136"/>
    </source>
</evidence>
<dbReference type="EMBL" id="AE016819">
    <property type="protein sequence ID" value="AAS53578.1"/>
    <property type="molecule type" value="Genomic_DNA"/>
</dbReference>
<dbReference type="OrthoDB" id="588261at2759"/>
<dbReference type="InterPro" id="IPR014314">
    <property type="entry name" value="Succ_DH_cytb556"/>
</dbReference>
<dbReference type="GO" id="GO:0009055">
    <property type="term" value="F:electron transfer activity"/>
    <property type="evidence" value="ECO:0007669"/>
    <property type="project" value="InterPro"/>
</dbReference>
<dbReference type="RefSeq" id="NP_985754.1">
    <property type="nucleotide sequence ID" value="NM_211108.1"/>
</dbReference>
<dbReference type="FunCoup" id="Q753W5">
    <property type="interactions" value="389"/>
</dbReference>
<feature type="transmembrane region" description="Helical" evidence="14">
    <location>
        <begin position="69"/>
        <end position="91"/>
    </location>
</feature>
<protein>
    <submittedName>
        <fullName evidence="15">AFR207Cp</fullName>
    </submittedName>
</protein>
<comment type="similarity">
    <text evidence="2">Belongs to the cytochrome b560 family.</text>
</comment>
<dbReference type="Proteomes" id="UP000000591">
    <property type="component" value="Chromosome VI"/>
</dbReference>
<dbReference type="NCBIfam" id="TIGR02970">
    <property type="entry name" value="succ_dehyd_cytB"/>
    <property type="match status" value="1"/>
</dbReference>
<keyword evidence="3 13" id="KW-0349">Heme</keyword>
<dbReference type="PANTHER" id="PTHR10978:SF5">
    <property type="entry name" value="SUCCINATE DEHYDROGENASE CYTOCHROME B560 SUBUNIT, MITOCHONDRIAL"/>
    <property type="match status" value="1"/>
</dbReference>
<evidence type="ECO:0000256" key="5">
    <source>
        <dbReference type="ARBA" id="ARBA00022719"/>
    </source>
</evidence>
<gene>
    <name evidence="15" type="ORF">AGOS_AFR207C</name>
</gene>
<keyword evidence="11" id="KW-0496">Mitochondrion</keyword>
<dbReference type="InParanoid" id="Q753W5"/>
<sequence length="166" mass="18271">MFASQFKFFIRPSTTGAARRALSTIKTSTKESQELLVAQRKNRPVSPHLTIYQPQLTWYLSSVHRISGVLLGGAFYAVTISFGVSALLGLGLNAENLATWYHSHMPTWGDLTVKGGAAYLFAFHFGNGIRHLIWDMGRELSLKGVYRTGYAVLGLMAVGGTYLLTL</sequence>
<dbReference type="GO" id="GO:0048038">
    <property type="term" value="F:quinone binding"/>
    <property type="evidence" value="ECO:0007669"/>
    <property type="project" value="UniProtKB-KW"/>
</dbReference>
<dbReference type="Pfam" id="PF01127">
    <property type="entry name" value="Sdh_cyt"/>
    <property type="match status" value="1"/>
</dbReference>
<evidence type="ECO:0000256" key="9">
    <source>
        <dbReference type="ARBA" id="ARBA00022989"/>
    </source>
</evidence>
<evidence type="ECO:0000256" key="13">
    <source>
        <dbReference type="PIRSR" id="PIRSR000178-1"/>
    </source>
</evidence>
<feature type="transmembrane region" description="Helical" evidence="14">
    <location>
        <begin position="145"/>
        <end position="164"/>
    </location>
</feature>
<keyword evidence="4 14" id="KW-0812">Transmembrane</keyword>
<dbReference type="InterPro" id="IPR018495">
    <property type="entry name" value="Succ_DH_cyt_bsu_CS"/>
</dbReference>
<evidence type="ECO:0000256" key="2">
    <source>
        <dbReference type="ARBA" id="ARBA00007244"/>
    </source>
</evidence>
<dbReference type="GO" id="GO:0006099">
    <property type="term" value="P:tricarboxylic acid cycle"/>
    <property type="evidence" value="ECO:0007669"/>
    <property type="project" value="InterPro"/>
</dbReference>
<dbReference type="GO" id="GO:0005743">
    <property type="term" value="C:mitochondrial inner membrane"/>
    <property type="evidence" value="ECO:0007669"/>
    <property type="project" value="UniProtKB-SubCell"/>
</dbReference>